<proteinExistence type="predicted"/>
<dbReference type="PANTHER" id="PTHR33371">
    <property type="entry name" value="INTERMEMBRANE PHOSPHOLIPID TRANSPORT SYSTEM BINDING PROTEIN MLAD-RELATED"/>
    <property type="match status" value="1"/>
</dbReference>
<dbReference type="InterPro" id="IPR052336">
    <property type="entry name" value="MlaD_Phospholipid_Transporter"/>
</dbReference>
<evidence type="ECO:0000313" key="4">
    <source>
        <dbReference type="EMBL" id="UTI63254.1"/>
    </source>
</evidence>
<keyword evidence="2" id="KW-0812">Transmembrane</keyword>
<dbReference type="RefSeq" id="WP_254569985.1">
    <property type="nucleotide sequence ID" value="NZ_CP098502.1"/>
</dbReference>
<evidence type="ECO:0000256" key="1">
    <source>
        <dbReference type="SAM" id="MobiDB-lite"/>
    </source>
</evidence>
<sequence>MKRRPGPSVLANPVMIGAVTVLVVVVAVFLSYNANSGLPFVPSYELTASVPDAAELVPGNDVRIGGSRVGIVKSITAVPGARTPTARLKLSLSKDVQFLRSDTRVLIRQRSNLGLKYVELTPGSRGTRIPNGGTLALAQAAGTVDLDDALSAFDHPTRTAVQSVARELGGGLAGRGADLGNALGDLPPVLSSLRIVAHTLRLPATRLIAFLRGADSAARAVAPVAGRLGDLLAAGATTFAALNTESAALSRTLSDAPGTERITADGLRRTRPLLNEAAGFLTDAAPGVNALPGAARTVERALAVSGPVLQRARPTADDLRRTVASLRRLAVRRSLPASLRRLTNAMLPLESALRTITPFQTRCNYLGLWGKNVPGVISEGDSMSTWFRFIPIVGQDEMLQSPTPSKTLHADDAADTGYGGECEVGNETFVPGQQLGGAPGVQPLATRNTAPPPATGSQP</sequence>
<accession>A0ABY5DQR4</accession>
<organism evidence="4 5">
    <name type="scientific">Paraconexibacter antarcticus</name>
    <dbReference type="NCBI Taxonomy" id="2949664"/>
    <lineage>
        <taxon>Bacteria</taxon>
        <taxon>Bacillati</taxon>
        <taxon>Actinomycetota</taxon>
        <taxon>Thermoleophilia</taxon>
        <taxon>Solirubrobacterales</taxon>
        <taxon>Paraconexibacteraceae</taxon>
        <taxon>Paraconexibacter</taxon>
    </lineage>
</organism>
<dbReference type="EMBL" id="CP098502">
    <property type="protein sequence ID" value="UTI63254.1"/>
    <property type="molecule type" value="Genomic_DNA"/>
</dbReference>
<evidence type="ECO:0000313" key="5">
    <source>
        <dbReference type="Proteomes" id="UP001056035"/>
    </source>
</evidence>
<evidence type="ECO:0000256" key="2">
    <source>
        <dbReference type="SAM" id="Phobius"/>
    </source>
</evidence>
<evidence type="ECO:0000259" key="3">
    <source>
        <dbReference type="Pfam" id="PF02470"/>
    </source>
</evidence>
<feature type="compositionally biased region" description="Pro residues" evidence="1">
    <location>
        <begin position="450"/>
        <end position="459"/>
    </location>
</feature>
<protein>
    <submittedName>
        <fullName evidence="4">MlaD family protein</fullName>
    </submittedName>
</protein>
<keyword evidence="2" id="KW-0472">Membrane</keyword>
<gene>
    <name evidence="4" type="ORF">NBH00_18060</name>
</gene>
<dbReference type="PANTHER" id="PTHR33371:SF4">
    <property type="entry name" value="INTERMEMBRANE PHOSPHOLIPID TRANSPORT SYSTEM BINDING PROTEIN MLAD"/>
    <property type="match status" value="1"/>
</dbReference>
<name>A0ABY5DQR4_9ACTN</name>
<dbReference type="InterPro" id="IPR003399">
    <property type="entry name" value="Mce/MlaD"/>
</dbReference>
<feature type="region of interest" description="Disordered" evidence="1">
    <location>
        <begin position="401"/>
        <end position="459"/>
    </location>
</feature>
<keyword evidence="5" id="KW-1185">Reference proteome</keyword>
<feature type="domain" description="Mce/MlaD" evidence="3">
    <location>
        <begin position="43"/>
        <end position="123"/>
    </location>
</feature>
<keyword evidence="2" id="KW-1133">Transmembrane helix</keyword>
<feature type="transmembrane region" description="Helical" evidence="2">
    <location>
        <begin position="9"/>
        <end position="32"/>
    </location>
</feature>
<reference evidence="4 5" key="1">
    <citation type="submission" date="2022-06" db="EMBL/GenBank/DDBJ databases">
        <title>Paraconexibacter antarcticus.</title>
        <authorList>
            <person name="Kim C.S."/>
        </authorList>
    </citation>
    <scope>NUCLEOTIDE SEQUENCE [LARGE SCALE GENOMIC DNA]</scope>
    <source>
        <strain evidence="4 5">02-257</strain>
    </source>
</reference>
<dbReference type="Proteomes" id="UP001056035">
    <property type="component" value="Chromosome"/>
</dbReference>
<dbReference type="Pfam" id="PF02470">
    <property type="entry name" value="MlaD"/>
    <property type="match status" value="1"/>
</dbReference>